<proteinExistence type="predicted"/>
<dbReference type="InterPro" id="IPR051170">
    <property type="entry name" value="Neural/epithelial_adhesion"/>
</dbReference>
<dbReference type="InterPro" id="IPR007110">
    <property type="entry name" value="Ig-like_dom"/>
</dbReference>
<dbReference type="InterPro" id="IPR013783">
    <property type="entry name" value="Ig-like_fold"/>
</dbReference>
<dbReference type="PROSITE" id="PS50835">
    <property type="entry name" value="IG_LIKE"/>
    <property type="match status" value="1"/>
</dbReference>
<keyword evidence="1" id="KW-0732">Signal</keyword>
<keyword evidence="3" id="KW-1015">Disulfide bond</keyword>
<evidence type="ECO:0000256" key="2">
    <source>
        <dbReference type="ARBA" id="ARBA00022737"/>
    </source>
</evidence>
<dbReference type="InterPro" id="IPR003598">
    <property type="entry name" value="Ig_sub2"/>
</dbReference>
<keyword evidence="2" id="KW-0677">Repeat</keyword>
<evidence type="ECO:0000259" key="5">
    <source>
        <dbReference type="PROSITE" id="PS50835"/>
    </source>
</evidence>
<evidence type="ECO:0000256" key="3">
    <source>
        <dbReference type="ARBA" id="ARBA00023157"/>
    </source>
</evidence>
<feature type="domain" description="Ig-like" evidence="5">
    <location>
        <begin position="139"/>
        <end position="209"/>
    </location>
</feature>
<accession>A0A3P7XWN7</accession>
<dbReference type="EMBL" id="UZAH01026359">
    <property type="protein sequence ID" value="VDO79460.1"/>
    <property type="molecule type" value="Genomic_DNA"/>
</dbReference>
<dbReference type="InterPro" id="IPR036179">
    <property type="entry name" value="Ig-like_dom_sf"/>
</dbReference>
<dbReference type="SUPFAM" id="SSF48726">
    <property type="entry name" value="Immunoglobulin"/>
    <property type="match status" value="1"/>
</dbReference>
<organism evidence="6">
    <name type="scientific">Heligmosomoides polygyrus</name>
    <name type="common">Parasitic roundworm</name>
    <dbReference type="NCBI Taxonomy" id="6339"/>
    <lineage>
        <taxon>Eukaryota</taxon>
        <taxon>Metazoa</taxon>
        <taxon>Ecdysozoa</taxon>
        <taxon>Nematoda</taxon>
        <taxon>Chromadorea</taxon>
        <taxon>Rhabditida</taxon>
        <taxon>Rhabditina</taxon>
        <taxon>Rhabditomorpha</taxon>
        <taxon>Strongyloidea</taxon>
        <taxon>Heligmosomidae</taxon>
        <taxon>Heligmosomoides</taxon>
    </lineage>
</organism>
<dbReference type="OrthoDB" id="5970915at2759"/>
<dbReference type="PANTHER" id="PTHR12231">
    <property type="entry name" value="CTX-RELATED TYPE I TRANSMEMBRANE PROTEIN"/>
    <property type="match status" value="1"/>
</dbReference>
<protein>
    <recommendedName>
        <fullName evidence="5">Ig-like domain-containing protein</fullName>
    </recommendedName>
</protein>
<evidence type="ECO:0000313" key="6">
    <source>
        <dbReference type="EMBL" id="VDO79460.1"/>
    </source>
</evidence>
<dbReference type="Pfam" id="PF13927">
    <property type="entry name" value="Ig_3"/>
    <property type="match status" value="1"/>
</dbReference>
<reference evidence="6" key="1">
    <citation type="submission" date="2018-11" db="EMBL/GenBank/DDBJ databases">
        <authorList>
            <consortium name="Pathogen Informatics"/>
        </authorList>
    </citation>
    <scope>NUCLEOTIDE SEQUENCE [LARGE SCALE GENOMIC DNA]</scope>
</reference>
<dbReference type="InterPro" id="IPR058814">
    <property type="entry name" value="ZIG1/7_N"/>
</dbReference>
<dbReference type="Pfam" id="PF26428">
    <property type="entry name" value="Zwei_Ig_N"/>
    <property type="match status" value="1"/>
</dbReference>
<keyword evidence="4" id="KW-0393">Immunoglobulin domain</keyword>
<dbReference type="PANTHER" id="PTHR12231:SF253">
    <property type="entry name" value="DPR-INTERACTING PROTEIN ETA, ISOFORM B-RELATED"/>
    <property type="match status" value="1"/>
</dbReference>
<sequence>MINFIDFSLCAQAFCHVRVVGNLAIVARPIGHAGTEAAPLQSMIGDLWCGIEKVGEPVPIEHAEFTRLKDGKTFEAKIKDNKAKLHFGKSPATVAGKYMCEVRSAEGEQLKGNLIVYSPPFLRLKTGSIFYEVPGARPPKVVGGVKKAARGGRIELLCPVLGYPQPFVRWEKDGKPIESDTIEYDGDNLILTSVESSMNGVYTCIADNSFPMFVDGPAMPYQLKYDQEVMVEA</sequence>
<evidence type="ECO:0000256" key="1">
    <source>
        <dbReference type="ARBA" id="ARBA00022729"/>
    </source>
</evidence>
<name>A0A3P7XWN7_HELPZ</name>
<evidence type="ECO:0000256" key="4">
    <source>
        <dbReference type="ARBA" id="ARBA00023319"/>
    </source>
</evidence>
<gene>
    <name evidence="6" type="ORF">HPBE_LOCUS9156</name>
</gene>
<dbReference type="AlphaFoldDB" id="A0A3P7XWN7"/>
<dbReference type="SMART" id="SM00408">
    <property type="entry name" value="IGc2"/>
    <property type="match status" value="1"/>
</dbReference>
<dbReference type="Gene3D" id="2.60.40.10">
    <property type="entry name" value="Immunoglobulins"/>
    <property type="match status" value="1"/>
</dbReference>